<comment type="caution">
    <text evidence="1">The sequence shown here is derived from an EMBL/GenBank/DDBJ whole genome shotgun (WGS) entry which is preliminary data.</text>
</comment>
<reference evidence="1 2" key="1">
    <citation type="submission" date="2015-08" db="EMBL/GenBank/DDBJ databases">
        <title>Next Generation Sequencing and Analysis of the Genome of Puccinia sorghi L Schw, the Causal Agent of Maize Common Rust.</title>
        <authorList>
            <person name="Rochi L."/>
            <person name="Burguener G."/>
            <person name="Darino M."/>
            <person name="Turjanski A."/>
            <person name="Kreff E."/>
            <person name="Dieguez M.J."/>
            <person name="Sacco F."/>
        </authorList>
    </citation>
    <scope>NUCLEOTIDE SEQUENCE [LARGE SCALE GENOMIC DNA]</scope>
    <source>
        <strain evidence="1 2">RO10H11247</strain>
    </source>
</reference>
<dbReference type="EMBL" id="LAVV01006404">
    <property type="protein sequence ID" value="KNZ60099.1"/>
    <property type="molecule type" value="Genomic_DNA"/>
</dbReference>
<sequence length="56" mass="6408">MYSTHSSRRSKKFSLTCNVWSLPTNKSVLGVTAHWINTHFELQGLHSPCSIRHGRI</sequence>
<evidence type="ECO:0000313" key="2">
    <source>
        <dbReference type="Proteomes" id="UP000037035"/>
    </source>
</evidence>
<protein>
    <submittedName>
        <fullName evidence="1">Uncharacterized protein</fullName>
    </submittedName>
</protein>
<gene>
    <name evidence="1" type="ORF">VP01_160g7</name>
</gene>
<keyword evidence="2" id="KW-1185">Reference proteome</keyword>
<proteinExistence type="predicted"/>
<dbReference type="AlphaFoldDB" id="A0A0L6VH95"/>
<dbReference type="VEuPathDB" id="FungiDB:VP01_160g7"/>
<organism evidence="1 2">
    <name type="scientific">Puccinia sorghi</name>
    <dbReference type="NCBI Taxonomy" id="27349"/>
    <lineage>
        <taxon>Eukaryota</taxon>
        <taxon>Fungi</taxon>
        <taxon>Dikarya</taxon>
        <taxon>Basidiomycota</taxon>
        <taxon>Pucciniomycotina</taxon>
        <taxon>Pucciniomycetes</taxon>
        <taxon>Pucciniales</taxon>
        <taxon>Pucciniaceae</taxon>
        <taxon>Puccinia</taxon>
    </lineage>
</organism>
<dbReference type="Proteomes" id="UP000037035">
    <property type="component" value="Unassembled WGS sequence"/>
</dbReference>
<accession>A0A0L6VH95</accession>
<evidence type="ECO:0000313" key="1">
    <source>
        <dbReference type="EMBL" id="KNZ60099.1"/>
    </source>
</evidence>
<name>A0A0L6VH95_9BASI</name>
<dbReference type="OrthoDB" id="1607513at2759"/>